<organism evidence="3 4">
    <name type="scientific">Caenorhabditis angaria</name>
    <dbReference type="NCBI Taxonomy" id="860376"/>
    <lineage>
        <taxon>Eukaryota</taxon>
        <taxon>Metazoa</taxon>
        <taxon>Ecdysozoa</taxon>
        <taxon>Nematoda</taxon>
        <taxon>Chromadorea</taxon>
        <taxon>Rhabditida</taxon>
        <taxon>Rhabditina</taxon>
        <taxon>Rhabditomorpha</taxon>
        <taxon>Rhabditoidea</taxon>
        <taxon>Rhabditidae</taxon>
        <taxon>Peloderinae</taxon>
        <taxon>Caenorhabditis</taxon>
    </lineage>
</organism>
<keyword evidence="1" id="KW-1133">Transmembrane helix</keyword>
<feature type="chain" id="PRO_5040214987" description="Nematode cuticle collagen N-terminal domain-containing protein" evidence="2">
    <location>
        <begin position="21"/>
        <end position="132"/>
    </location>
</feature>
<evidence type="ECO:0000313" key="4">
    <source>
        <dbReference type="Proteomes" id="UP001152747"/>
    </source>
</evidence>
<proteinExistence type="predicted"/>
<dbReference type="EMBL" id="CANHGI010000006">
    <property type="protein sequence ID" value="CAI5454239.1"/>
    <property type="molecule type" value="Genomic_DNA"/>
</dbReference>
<accession>A0A9P1N7Q5</accession>
<dbReference type="AlphaFoldDB" id="A0A9P1N7Q5"/>
<evidence type="ECO:0000256" key="2">
    <source>
        <dbReference type="SAM" id="SignalP"/>
    </source>
</evidence>
<feature type="signal peptide" evidence="2">
    <location>
        <begin position="1"/>
        <end position="20"/>
    </location>
</feature>
<evidence type="ECO:0000256" key="1">
    <source>
        <dbReference type="SAM" id="Phobius"/>
    </source>
</evidence>
<name>A0A9P1N7Q5_9PELO</name>
<keyword evidence="2" id="KW-0732">Signal</keyword>
<keyword evidence="1" id="KW-0812">Transmembrane</keyword>
<evidence type="ECO:0008006" key="5">
    <source>
        <dbReference type="Google" id="ProtNLM"/>
    </source>
</evidence>
<sequence>MSSSIISIILIAIIVKPLEANEEIVYALKNLDLVGDQNSHLYNILIVVILAISVIFLLILIVSLLFKKAYDWYTAREYKTCDLEASLKEEKDRDWRRRQEDEEKQLQQVLIHAELIKMQGDYLPEMECLPEY</sequence>
<feature type="transmembrane region" description="Helical" evidence="1">
    <location>
        <begin position="44"/>
        <end position="66"/>
    </location>
</feature>
<comment type="caution">
    <text evidence="3">The sequence shown here is derived from an EMBL/GenBank/DDBJ whole genome shotgun (WGS) entry which is preliminary data.</text>
</comment>
<gene>
    <name evidence="3" type="ORF">CAMP_LOCUS16876</name>
</gene>
<keyword evidence="4" id="KW-1185">Reference proteome</keyword>
<dbReference type="Proteomes" id="UP001152747">
    <property type="component" value="Unassembled WGS sequence"/>
</dbReference>
<protein>
    <recommendedName>
        <fullName evidence="5">Nematode cuticle collagen N-terminal domain-containing protein</fullName>
    </recommendedName>
</protein>
<keyword evidence="1" id="KW-0472">Membrane</keyword>
<reference evidence="3" key="1">
    <citation type="submission" date="2022-11" db="EMBL/GenBank/DDBJ databases">
        <authorList>
            <person name="Kikuchi T."/>
        </authorList>
    </citation>
    <scope>NUCLEOTIDE SEQUENCE</scope>
    <source>
        <strain evidence="3">PS1010</strain>
    </source>
</reference>
<evidence type="ECO:0000313" key="3">
    <source>
        <dbReference type="EMBL" id="CAI5454239.1"/>
    </source>
</evidence>